<evidence type="ECO:0000256" key="5">
    <source>
        <dbReference type="ARBA" id="ARBA00022679"/>
    </source>
</evidence>
<feature type="binding site" evidence="11">
    <location>
        <position position="40"/>
    </location>
    <ligand>
        <name>ATP</name>
        <dbReference type="ChEBI" id="CHEBI:30616"/>
    </ligand>
</feature>
<dbReference type="Gene3D" id="3.30.200.20">
    <property type="entry name" value="Phosphorylase Kinase, domain 1"/>
    <property type="match status" value="1"/>
</dbReference>
<dbReference type="Gene3D" id="1.10.510.10">
    <property type="entry name" value="Transferase(Phosphotransferase) domain 1"/>
    <property type="match status" value="1"/>
</dbReference>
<dbReference type="AlphaFoldDB" id="A0AAN7MNQ2"/>
<comment type="cofactor">
    <cofactor evidence="1">
        <name>Mn(2+)</name>
        <dbReference type="ChEBI" id="CHEBI:29035"/>
    </cofactor>
</comment>
<dbReference type="FunFam" id="1.10.510.10:FF:000279">
    <property type="entry name" value="Non-specific serine/threonine protein kinase"/>
    <property type="match status" value="1"/>
</dbReference>
<evidence type="ECO:0000259" key="14">
    <source>
        <dbReference type="PROSITE" id="PS50816"/>
    </source>
</evidence>
<feature type="domain" description="NAF" evidence="14">
    <location>
        <begin position="303"/>
        <end position="327"/>
    </location>
</feature>
<keyword evidence="6 11" id="KW-0547">Nucleotide-binding</keyword>
<dbReference type="GO" id="GO:0004674">
    <property type="term" value="F:protein serine/threonine kinase activity"/>
    <property type="evidence" value="ECO:0007669"/>
    <property type="project" value="UniProtKB-KW"/>
</dbReference>
<dbReference type="PROSITE" id="PS50816">
    <property type="entry name" value="NAF"/>
    <property type="match status" value="1"/>
</dbReference>
<evidence type="ECO:0000256" key="8">
    <source>
        <dbReference type="ARBA" id="ARBA00022840"/>
    </source>
</evidence>
<organism evidence="15 16">
    <name type="scientific">Trapa natans</name>
    <name type="common">Water chestnut</name>
    <dbReference type="NCBI Taxonomy" id="22666"/>
    <lineage>
        <taxon>Eukaryota</taxon>
        <taxon>Viridiplantae</taxon>
        <taxon>Streptophyta</taxon>
        <taxon>Embryophyta</taxon>
        <taxon>Tracheophyta</taxon>
        <taxon>Spermatophyta</taxon>
        <taxon>Magnoliopsida</taxon>
        <taxon>eudicotyledons</taxon>
        <taxon>Gunneridae</taxon>
        <taxon>Pentapetalae</taxon>
        <taxon>rosids</taxon>
        <taxon>malvids</taxon>
        <taxon>Myrtales</taxon>
        <taxon>Lythraceae</taxon>
        <taxon>Trapa</taxon>
    </lineage>
</organism>
<dbReference type="SUPFAM" id="SSF56112">
    <property type="entry name" value="Protein kinase-like (PK-like)"/>
    <property type="match status" value="1"/>
</dbReference>
<keyword evidence="7" id="KW-0418">Kinase</keyword>
<evidence type="ECO:0000256" key="3">
    <source>
        <dbReference type="ARBA" id="ARBA00012513"/>
    </source>
</evidence>
<evidence type="ECO:0000256" key="2">
    <source>
        <dbReference type="ARBA" id="ARBA00006234"/>
    </source>
</evidence>
<keyword evidence="8 11" id="KW-0067">ATP-binding</keyword>
<evidence type="ECO:0000256" key="9">
    <source>
        <dbReference type="ARBA" id="ARBA00047899"/>
    </source>
</evidence>
<dbReference type="InterPro" id="IPR000719">
    <property type="entry name" value="Prot_kinase_dom"/>
</dbReference>
<dbReference type="SMART" id="SM00220">
    <property type="entry name" value="S_TKc"/>
    <property type="match status" value="1"/>
</dbReference>
<evidence type="ECO:0000313" key="15">
    <source>
        <dbReference type="EMBL" id="KAK4798456.1"/>
    </source>
</evidence>
<evidence type="ECO:0000256" key="11">
    <source>
        <dbReference type="PROSITE-ProRule" id="PRU10141"/>
    </source>
</evidence>
<evidence type="ECO:0000256" key="12">
    <source>
        <dbReference type="RuleBase" id="RU000304"/>
    </source>
</evidence>
<evidence type="ECO:0000256" key="1">
    <source>
        <dbReference type="ARBA" id="ARBA00001936"/>
    </source>
</evidence>
<dbReference type="InterPro" id="IPR008271">
    <property type="entry name" value="Ser/Thr_kinase_AS"/>
</dbReference>
<dbReference type="CDD" id="cd12195">
    <property type="entry name" value="CIPK_C"/>
    <property type="match status" value="1"/>
</dbReference>
<evidence type="ECO:0000259" key="13">
    <source>
        <dbReference type="PROSITE" id="PS50011"/>
    </source>
</evidence>
<dbReference type="PROSITE" id="PS50011">
    <property type="entry name" value="PROTEIN_KINASE_DOM"/>
    <property type="match status" value="1"/>
</dbReference>
<dbReference type="Gene3D" id="3.30.310.80">
    <property type="entry name" value="Kinase associated domain 1, KA1"/>
    <property type="match status" value="1"/>
</dbReference>
<dbReference type="GO" id="GO:0007165">
    <property type="term" value="P:signal transduction"/>
    <property type="evidence" value="ECO:0007669"/>
    <property type="project" value="InterPro"/>
</dbReference>
<protein>
    <recommendedName>
        <fullName evidence="3">non-specific serine/threonine protein kinase</fullName>
        <ecNumber evidence="3">2.7.11.1</ecNumber>
    </recommendedName>
</protein>
<keyword evidence="16" id="KW-1185">Reference proteome</keyword>
<name>A0AAN7MNQ2_TRANT</name>
<proteinExistence type="inferred from homology"/>
<dbReference type="InterPro" id="IPR011009">
    <property type="entry name" value="Kinase-like_dom_sf"/>
</dbReference>
<dbReference type="InterPro" id="IPR017441">
    <property type="entry name" value="Protein_kinase_ATP_BS"/>
</dbReference>
<dbReference type="InterPro" id="IPR018451">
    <property type="entry name" value="NAF/FISL_domain"/>
</dbReference>
<feature type="domain" description="Protein kinase" evidence="13">
    <location>
        <begin position="11"/>
        <end position="263"/>
    </location>
</feature>
<dbReference type="Pfam" id="PF03822">
    <property type="entry name" value="NAF"/>
    <property type="match status" value="1"/>
</dbReference>
<dbReference type="Proteomes" id="UP001346149">
    <property type="component" value="Unassembled WGS sequence"/>
</dbReference>
<reference evidence="15 16" key="1">
    <citation type="journal article" date="2023" name="Hortic Res">
        <title>Pangenome of water caltrop reveals structural variations and asymmetric subgenome divergence after allopolyploidization.</title>
        <authorList>
            <person name="Zhang X."/>
            <person name="Chen Y."/>
            <person name="Wang L."/>
            <person name="Yuan Y."/>
            <person name="Fang M."/>
            <person name="Shi L."/>
            <person name="Lu R."/>
            <person name="Comes H.P."/>
            <person name="Ma Y."/>
            <person name="Chen Y."/>
            <person name="Huang G."/>
            <person name="Zhou Y."/>
            <person name="Zheng Z."/>
            <person name="Qiu Y."/>
        </authorList>
    </citation>
    <scope>NUCLEOTIDE SEQUENCE [LARGE SCALE GENOMIC DNA]</scope>
    <source>
        <strain evidence="15">F231</strain>
    </source>
</reference>
<evidence type="ECO:0000256" key="6">
    <source>
        <dbReference type="ARBA" id="ARBA00022741"/>
    </source>
</evidence>
<keyword evidence="4 12" id="KW-0723">Serine/threonine-protein kinase</keyword>
<comment type="catalytic activity">
    <reaction evidence="10">
        <text>L-seryl-[protein] + ATP = O-phospho-L-seryl-[protein] + ADP + H(+)</text>
        <dbReference type="Rhea" id="RHEA:17989"/>
        <dbReference type="Rhea" id="RHEA-COMP:9863"/>
        <dbReference type="Rhea" id="RHEA-COMP:11604"/>
        <dbReference type="ChEBI" id="CHEBI:15378"/>
        <dbReference type="ChEBI" id="CHEBI:29999"/>
        <dbReference type="ChEBI" id="CHEBI:30616"/>
        <dbReference type="ChEBI" id="CHEBI:83421"/>
        <dbReference type="ChEBI" id="CHEBI:456216"/>
        <dbReference type="EC" id="2.7.11.1"/>
    </reaction>
</comment>
<sequence length="478" mass="53932">MGFGSNSIGKFQFVRTIGEGSFAKVKLALDSSNNQYVVVKIIDKRMVMEGNLKSQVQREIKTTRLLNHPNIVRIHEVIGTKTKIYIVMDYVSGGQLLDRLSYVKRLKESEARKLFQQLIDAVNYCHSRGVYHRDLKPENLLLDSKGNLKVSDFGLSALQKRGEMLFTACGSPCYVAPELLTSKGYDGAATDIWSCGVILFEMLSGSLPFNHHNIINLYKKIYKADYTFPSWFTEAQRSIISRILDPNAKTRVTAPEIMEDAWFQMDYVPALAYECEEGKDDADDVRAVYPSEQDMEADKQMPKSSSFINAFQLIAMSQDLDLSGLFEEKDEVKEKVMLVSDHAIDDTMTKIQAAAADANLLAERSNNKMKMYPSGKLPRRSPRSYFFNLSAEVTNSDVAGETRGMAWQQRAQLNQYDVLNVYIYIYIYQVIEVAPLQCVIEISKSAGELAMYKEFCKSLSSLLKGQLMSCVAAQAEEC</sequence>
<dbReference type="FunFam" id="3.30.200.20:FF:000003">
    <property type="entry name" value="Non-specific serine/threonine protein kinase"/>
    <property type="match status" value="1"/>
</dbReference>
<accession>A0AAN7MNQ2</accession>
<evidence type="ECO:0000256" key="10">
    <source>
        <dbReference type="ARBA" id="ARBA00048679"/>
    </source>
</evidence>
<comment type="catalytic activity">
    <reaction evidence="9">
        <text>L-threonyl-[protein] + ATP = O-phospho-L-threonyl-[protein] + ADP + H(+)</text>
        <dbReference type="Rhea" id="RHEA:46608"/>
        <dbReference type="Rhea" id="RHEA-COMP:11060"/>
        <dbReference type="Rhea" id="RHEA-COMP:11605"/>
        <dbReference type="ChEBI" id="CHEBI:15378"/>
        <dbReference type="ChEBI" id="CHEBI:30013"/>
        <dbReference type="ChEBI" id="CHEBI:30616"/>
        <dbReference type="ChEBI" id="CHEBI:61977"/>
        <dbReference type="ChEBI" id="CHEBI:456216"/>
        <dbReference type="EC" id="2.7.11.1"/>
    </reaction>
</comment>
<dbReference type="GO" id="GO:0005524">
    <property type="term" value="F:ATP binding"/>
    <property type="evidence" value="ECO:0007669"/>
    <property type="project" value="UniProtKB-UniRule"/>
</dbReference>
<comment type="caution">
    <text evidence="15">The sequence shown here is derived from an EMBL/GenBank/DDBJ whole genome shotgun (WGS) entry which is preliminary data.</text>
</comment>
<keyword evidence="5" id="KW-0808">Transferase</keyword>
<evidence type="ECO:0000256" key="4">
    <source>
        <dbReference type="ARBA" id="ARBA00022527"/>
    </source>
</evidence>
<gene>
    <name evidence="15" type="ORF">SAY86_030782</name>
</gene>
<evidence type="ECO:0000256" key="7">
    <source>
        <dbReference type="ARBA" id="ARBA00022777"/>
    </source>
</evidence>
<dbReference type="EMBL" id="JAXQNO010000005">
    <property type="protein sequence ID" value="KAK4798456.1"/>
    <property type="molecule type" value="Genomic_DNA"/>
</dbReference>
<dbReference type="PROSITE" id="PS00107">
    <property type="entry name" value="PROTEIN_KINASE_ATP"/>
    <property type="match status" value="1"/>
</dbReference>
<comment type="similarity">
    <text evidence="2">Belongs to the protein kinase superfamily. CAMK Ser/Thr protein kinase family. SNF1 subfamily.</text>
</comment>
<dbReference type="PANTHER" id="PTHR43895:SF123">
    <property type="entry name" value="NON-SPECIFIC SERINE_THREONINE PROTEIN KINASE"/>
    <property type="match status" value="1"/>
</dbReference>
<dbReference type="EC" id="2.7.11.1" evidence="3"/>
<evidence type="ECO:0000313" key="16">
    <source>
        <dbReference type="Proteomes" id="UP001346149"/>
    </source>
</evidence>
<dbReference type="PROSITE" id="PS00108">
    <property type="entry name" value="PROTEIN_KINASE_ST"/>
    <property type="match status" value="1"/>
</dbReference>
<dbReference type="PANTHER" id="PTHR43895">
    <property type="entry name" value="CALCIUM/CALMODULIN-DEPENDENT PROTEIN KINASE KINASE-RELATED"/>
    <property type="match status" value="1"/>
</dbReference>
<dbReference type="InterPro" id="IPR004041">
    <property type="entry name" value="NAF_dom"/>
</dbReference>
<dbReference type="Pfam" id="PF00069">
    <property type="entry name" value="Pkinase"/>
    <property type="match status" value="1"/>
</dbReference>